<evidence type="ECO:0000313" key="11">
    <source>
        <dbReference type="Proteomes" id="UP000823849"/>
    </source>
</evidence>
<dbReference type="GO" id="GO:0005524">
    <property type="term" value="F:ATP binding"/>
    <property type="evidence" value="ECO:0007669"/>
    <property type="project" value="UniProtKB-KW"/>
</dbReference>
<evidence type="ECO:0000256" key="7">
    <source>
        <dbReference type="SAM" id="Phobius"/>
    </source>
</evidence>
<dbReference type="GO" id="GO:0005886">
    <property type="term" value="C:plasma membrane"/>
    <property type="evidence" value="ECO:0007669"/>
    <property type="project" value="UniProtKB-SubCell"/>
</dbReference>
<accession>A0A9D2NAC5</accession>
<keyword evidence="4 10" id="KW-0067">ATP-binding</keyword>
<dbReference type="EMBL" id="DWWU01000017">
    <property type="protein sequence ID" value="HJC15021.1"/>
    <property type="molecule type" value="Genomic_DNA"/>
</dbReference>
<evidence type="ECO:0000256" key="3">
    <source>
        <dbReference type="ARBA" id="ARBA00022741"/>
    </source>
</evidence>
<dbReference type="PROSITE" id="PS50929">
    <property type="entry name" value="ABC_TM1F"/>
    <property type="match status" value="1"/>
</dbReference>
<feature type="domain" description="ABC transporter" evidence="8">
    <location>
        <begin position="351"/>
        <end position="590"/>
    </location>
</feature>
<dbReference type="InterPro" id="IPR011527">
    <property type="entry name" value="ABC1_TM_dom"/>
</dbReference>
<evidence type="ECO:0000313" key="10">
    <source>
        <dbReference type="EMBL" id="HJC15021.1"/>
    </source>
</evidence>
<feature type="transmembrane region" description="Helical" evidence="7">
    <location>
        <begin position="69"/>
        <end position="88"/>
    </location>
</feature>
<dbReference type="InterPro" id="IPR036640">
    <property type="entry name" value="ABC1_TM_sf"/>
</dbReference>
<proteinExistence type="predicted"/>
<keyword evidence="2 7" id="KW-0812">Transmembrane</keyword>
<name>A0A9D2NAC5_9FIRM</name>
<keyword evidence="3" id="KW-0547">Nucleotide-binding</keyword>
<keyword evidence="6 7" id="KW-0472">Membrane</keyword>
<feature type="domain" description="ABC transmembrane type-1" evidence="9">
    <location>
        <begin position="144"/>
        <end position="317"/>
    </location>
</feature>
<protein>
    <submittedName>
        <fullName evidence="10">ABC transporter ATP-binding protein/permease</fullName>
    </submittedName>
</protein>
<evidence type="ECO:0000256" key="5">
    <source>
        <dbReference type="ARBA" id="ARBA00022989"/>
    </source>
</evidence>
<evidence type="ECO:0000259" key="8">
    <source>
        <dbReference type="PROSITE" id="PS50893"/>
    </source>
</evidence>
<dbReference type="Gene3D" id="1.20.1560.10">
    <property type="entry name" value="ABC transporter type 1, transmembrane domain"/>
    <property type="match status" value="1"/>
</dbReference>
<organism evidence="10 11">
    <name type="scientific">Candidatus Fusicatenibacter intestinigallinarum</name>
    <dbReference type="NCBI Taxonomy" id="2838598"/>
    <lineage>
        <taxon>Bacteria</taxon>
        <taxon>Bacillati</taxon>
        <taxon>Bacillota</taxon>
        <taxon>Clostridia</taxon>
        <taxon>Lachnospirales</taxon>
        <taxon>Lachnospiraceae</taxon>
        <taxon>Fusicatenibacter</taxon>
    </lineage>
</organism>
<dbReference type="InterPro" id="IPR027417">
    <property type="entry name" value="P-loop_NTPase"/>
</dbReference>
<sequence>MRKEKITYGVWQNICHMAACAWKHAPGVLWLCLVSAALSVGISLTQLYLPPVVLAKIETPAPLSELLSTIGVLTAALVLLNGLLGYVAENTLYGRIEVRSAIISDIREKTCTTSYPNIIDPEIQKLKEKAMDACSSNAKPAEHIWETLTLLLLNVSGFVLYLTLLSGLNLFLIAAVLATSCIGFFLSSHMNQWGYLHRDEEAKYQRQLLYVQEKSESIALAKDIRIFGLAPWLASLYQKTLNLYAAFVTRRERRYVWACAADALLGVLRNGIAYVYLILLALDGGLSASEFLLYFSAFTGFSAWVTGILQGISDLHRESLDLSTIREYLDLPEPFRFEGGRQLPTADTYELKLEHVSFRYPNTEKYIIRNMNLTIHPGENIAIVGLNGAGKTTLVKLLCGFYDPDEGRILLNGTDIREFNRRDYYSLFSAVFQEFSELDITVAQTVAQAVSEIDMDRVKDCIRKAGLTEQIEALPNGYETHLGKNVYLDGIQLSGGQTQRLMLARALYKDGAFLVLDEPTAALDPIAEHDIYMKYKEMTAGKSSVFISHRLASTRFCDRILFLKNGVIAEEGTHEELLARGGCYAGLFHLQARYYQEGRDFDDEGIE</sequence>
<dbReference type="SMART" id="SM00382">
    <property type="entry name" value="AAA"/>
    <property type="match status" value="1"/>
</dbReference>
<comment type="subcellular location">
    <subcellularLocation>
        <location evidence="1">Cell membrane</location>
        <topology evidence="1">Multi-pass membrane protein</topology>
    </subcellularLocation>
</comment>
<gene>
    <name evidence="10" type="ORF">H9705_04225</name>
</gene>
<dbReference type="InterPro" id="IPR003439">
    <property type="entry name" value="ABC_transporter-like_ATP-bd"/>
</dbReference>
<feature type="transmembrane region" description="Helical" evidence="7">
    <location>
        <begin position="255"/>
        <end position="279"/>
    </location>
</feature>
<evidence type="ECO:0000259" key="9">
    <source>
        <dbReference type="PROSITE" id="PS50929"/>
    </source>
</evidence>
<dbReference type="GO" id="GO:0034040">
    <property type="term" value="F:ATPase-coupled lipid transmembrane transporter activity"/>
    <property type="evidence" value="ECO:0007669"/>
    <property type="project" value="TreeGrafter"/>
</dbReference>
<evidence type="ECO:0000256" key="2">
    <source>
        <dbReference type="ARBA" id="ARBA00022692"/>
    </source>
</evidence>
<dbReference type="Pfam" id="PF00005">
    <property type="entry name" value="ABC_tran"/>
    <property type="match status" value="1"/>
</dbReference>
<dbReference type="PANTHER" id="PTHR24221">
    <property type="entry name" value="ATP-BINDING CASSETTE SUB-FAMILY B"/>
    <property type="match status" value="1"/>
</dbReference>
<dbReference type="SUPFAM" id="SSF52540">
    <property type="entry name" value="P-loop containing nucleoside triphosphate hydrolases"/>
    <property type="match status" value="1"/>
</dbReference>
<evidence type="ECO:0000256" key="6">
    <source>
        <dbReference type="ARBA" id="ARBA00023136"/>
    </source>
</evidence>
<evidence type="ECO:0000256" key="1">
    <source>
        <dbReference type="ARBA" id="ARBA00004651"/>
    </source>
</evidence>
<reference evidence="10" key="1">
    <citation type="journal article" date="2021" name="PeerJ">
        <title>Extensive microbial diversity within the chicken gut microbiome revealed by metagenomics and culture.</title>
        <authorList>
            <person name="Gilroy R."/>
            <person name="Ravi A."/>
            <person name="Getino M."/>
            <person name="Pursley I."/>
            <person name="Horton D.L."/>
            <person name="Alikhan N.F."/>
            <person name="Baker D."/>
            <person name="Gharbi K."/>
            <person name="Hall N."/>
            <person name="Watson M."/>
            <person name="Adriaenssens E.M."/>
            <person name="Foster-Nyarko E."/>
            <person name="Jarju S."/>
            <person name="Secka A."/>
            <person name="Antonio M."/>
            <person name="Oren A."/>
            <person name="Chaudhuri R.R."/>
            <person name="La Ragione R."/>
            <person name="Hildebrand F."/>
            <person name="Pallen M.J."/>
        </authorList>
    </citation>
    <scope>NUCLEOTIDE SEQUENCE</scope>
    <source>
        <strain evidence="10">CHK185-5351</strain>
    </source>
</reference>
<evidence type="ECO:0000256" key="4">
    <source>
        <dbReference type="ARBA" id="ARBA00022840"/>
    </source>
</evidence>
<comment type="caution">
    <text evidence="10">The sequence shown here is derived from an EMBL/GenBank/DDBJ whole genome shotgun (WGS) entry which is preliminary data.</text>
</comment>
<feature type="transmembrane region" description="Helical" evidence="7">
    <location>
        <begin position="170"/>
        <end position="188"/>
    </location>
</feature>
<dbReference type="Gene3D" id="3.40.50.300">
    <property type="entry name" value="P-loop containing nucleotide triphosphate hydrolases"/>
    <property type="match status" value="1"/>
</dbReference>
<dbReference type="GO" id="GO:0140359">
    <property type="term" value="F:ABC-type transporter activity"/>
    <property type="evidence" value="ECO:0007669"/>
    <property type="project" value="InterPro"/>
</dbReference>
<dbReference type="SUPFAM" id="SSF90123">
    <property type="entry name" value="ABC transporter transmembrane region"/>
    <property type="match status" value="1"/>
</dbReference>
<dbReference type="GO" id="GO:0016887">
    <property type="term" value="F:ATP hydrolysis activity"/>
    <property type="evidence" value="ECO:0007669"/>
    <property type="project" value="InterPro"/>
</dbReference>
<dbReference type="InterPro" id="IPR003593">
    <property type="entry name" value="AAA+_ATPase"/>
</dbReference>
<feature type="transmembrane region" description="Helical" evidence="7">
    <location>
        <begin position="27"/>
        <end position="49"/>
    </location>
</feature>
<reference evidence="10" key="2">
    <citation type="submission" date="2021-04" db="EMBL/GenBank/DDBJ databases">
        <authorList>
            <person name="Gilroy R."/>
        </authorList>
    </citation>
    <scope>NUCLEOTIDE SEQUENCE</scope>
    <source>
        <strain evidence="10">CHK185-5351</strain>
    </source>
</reference>
<dbReference type="AlphaFoldDB" id="A0A9D2NAC5"/>
<dbReference type="PANTHER" id="PTHR24221:SF646">
    <property type="entry name" value="HAEMOLYSIN SECRETION ATP-BINDING PROTEIN"/>
    <property type="match status" value="1"/>
</dbReference>
<dbReference type="PROSITE" id="PS50893">
    <property type="entry name" value="ABC_TRANSPORTER_2"/>
    <property type="match status" value="1"/>
</dbReference>
<keyword evidence="5 7" id="KW-1133">Transmembrane helix</keyword>
<dbReference type="InterPro" id="IPR039421">
    <property type="entry name" value="Type_1_exporter"/>
</dbReference>
<dbReference type="Proteomes" id="UP000823849">
    <property type="component" value="Unassembled WGS sequence"/>
</dbReference>